<evidence type="ECO:0000259" key="6">
    <source>
        <dbReference type="PROSITE" id="PS51550"/>
    </source>
</evidence>
<gene>
    <name evidence="7" type="primary">EPHB2_6</name>
    <name evidence="7" type="ORF">ILYODFUR_035873</name>
</gene>
<evidence type="ECO:0000313" key="8">
    <source>
        <dbReference type="Proteomes" id="UP001482620"/>
    </source>
</evidence>
<accession>A0ABV0TRD6</accession>
<dbReference type="Gene3D" id="2.60.120.260">
    <property type="entry name" value="Galactose-binding domain-like"/>
    <property type="match status" value="1"/>
</dbReference>
<evidence type="ECO:0000256" key="2">
    <source>
        <dbReference type="ARBA" id="ARBA00022741"/>
    </source>
</evidence>
<evidence type="ECO:0000256" key="5">
    <source>
        <dbReference type="ARBA" id="ARBA00023170"/>
    </source>
</evidence>
<keyword evidence="3" id="KW-0067">ATP-binding</keyword>
<organism evidence="7 8">
    <name type="scientific">Ilyodon furcidens</name>
    <name type="common">goldbreast splitfin</name>
    <dbReference type="NCBI Taxonomy" id="33524"/>
    <lineage>
        <taxon>Eukaryota</taxon>
        <taxon>Metazoa</taxon>
        <taxon>Chordata</taxon>
        <taxon>Craniata</taxon>
        <taxon>Vertebrata</taxon>
        <taxon>Euteleostomi</taxon>
        <taxon>Actinopterygii</taxon>
        <taxon>Neopterygii</taxon>
        <taxon>Teleostei</taxon>
        <taxon>Neoteleostei</taxon>
        <taxon>Acanthomorphata</taxon>
        <taxon>Ovalentaria</taxon>
        <taxon>Atherinomorphae</taxon>
        <taxon>Cyprinodontiformes</taxon>
        <taxon>Goodeidae</taxon>
        <taxon>Ilyodon</taxon>
    </lineage>
</organism>
<keyword evidence="5 7" id="KW-0675">Receptor</keyword>
<dbReference type="PANTHER" id="PTHR46877">
    <property type="entry name" value="EPH RECEPTOR A5"/>
    <property type="match status" value="1"/>
</dbReference>
<feature type="non-terminal residue" evidence="7">
    <location>
        <position position="265"/>
    </location>
</feature>
<dbReference type="InterPro" id="IPR008979">
    <property type="entry name" value="Galactose-bd-like_sf"/>
</dbReference>
<dbReference type="Pfam" id="PF01404">
    <property type="entry name" value="Ephrin_lbd"/>
    <property type="match status" value="1"/>
</dbReference>
<evidence type="ECO:0000256" key="3">
    <source>
        <dbReference type="ARBA" id="ARBA00022840"/>
    </source>
</evidence>
<dbReference type="SMART" id="SM00615">
    <property type="entry name" value="EPH_lbd"/>
    <property type="match status" value="1"/>
</dbReference>
<name>A0ABV0TRD6_9TELE</name>
<dbReference type="Gene3D" id="2.60.40.1770">
    <property type="entry name" value="ephrin a2 ectodomain"/>
    <property type="match status" value="1"/>
</dbReference>
<keyword evidence="4" id="KW-0472">Membrane</keyword>
<comment type="caution">
    <text evidence="7">The sequence shown here is derived from an EMBL/GenBank/DDBJ whole genome shotgun (WGS) entry which is preliminary data.</text>
</comment>
<dbReference type="Pfam" id="PF25599">
    <property type="entry name" value="Ephrin_CRD"/>
    <property type="match status" value="1"/>
</dbReference>
<dbReference type="SUPFAM" id="SSF49785">
    <property type="entry name" value="Galactose-binding domain-like"/>
    <property type="match status" value="1"/>
</dbReference>
<dbReference type="InterPro" id="IPR050449">
    <property type="entry name" value="Ephrin_rcpt_TKs"/>
</dbReference>
<comment type="subcellular location">
    <subcellularLocation>
        <location evidence="1">Membrane</location>
        <topology evidence="1">Single-pass membrane protein</topology>
    </subcellularLocation>
</comment>
<proteinExistence type="predicted"/>
<dbReference type="InterPro" id="IPR001090">
    <property type="entry name" value="Ephrin_rcpt_lig-bd_dom"/>
</dbReference>
<evidence type="ECO:0000256" key="1">
    <source>
        <dbReference type="ARBA" id="ARBA00004167"/>
    </source>
</evidence>
<dbReference type="EMBL" id="JAHRIQ010041787">
    <property type="protein sequence ID" value="MEQ2234875.1"/>
    <property type="molecule type" value="Genomic_DNA"/>
</dbReference>
<feature type="domain" description="Eph LBD" evidence="6">
    <location>
        <begin position="45"/>
        <end position="226"/>
    </location>
</feature>
<sequence>MVVGARRAGLSISKLLIYWDFHAVKYLGLTENGQKKRKYPVSGSSVGANALLMPEVRGEWPDWFELIWEEVSGYDEHMNTIRTYQVCNVFDNNQNNWVRTKYIRRRGAQRIHVEMKFSVRDCSSIPNVPGSCKETFNLYYYESDSDTATRTSPAWMENPWIKVDTIAADESFSQDYGGCMSLIAVRVFYRKCPRIITNGALFQETLSGAESTSLVAARGVCIPNAEEVDVPIKLYCNGDGEWMVPIGRCMCKAGNEAVENGTVCK</sequence>
<evidence type="ECO:0000313" key="7">
    <source>
        <dbReference type="EMBL" id="MEQ2234875.1"/>
    </source>
</evidence>
<dbReference type="Proteomes" id="UP001482620">
    <property type="component" value="Unassembled WGS sequence"/>
</dbReference>
<keyword evidence="2" id="KW-0547">Nucleotide-binding</keyword>
<dbReference type="PROSITE" id="PS51550">
    <property type="entry name" value="EPH_LBD"/>
    <property type="match status" value="1"/>
</dbReference>
<evidence type="ECO:0000256" key="4">
    <source>
        <dbReference type="ARBA" id="ARBA00023136"/>
    </source>
</evidence>
<protein>
    <submittedName>
        <fullName evidence="7">Ephrin type-B receptor 2</fullName>
    </submittedName>
</protein>
<dbReference type="PANTHER" id="PTHR46877:SF11">
    <property type="entry name" value="EPHRIN TYPE-B RECEPTOR 2"/>
    <property type="match status" value="1"/>
</dbReference>
<reference evidence="7 8" key="1">
    <citation type="submission" date="2021-06" db="EMBL/GenBank/DDBJ databases">
        <authorList>
            <person name="Palmer J.M."/>
        </authorList>
    </citation>
    <scope>NUCLEOTIDE SEQUENCE [LARGE SCALE GENOMIC DNA]</scope>
    <source>
        <strain evidence="8">if_2019</strain>
        <tissue evidence="7">Muscle</tissue>
    </source>
</reference>
<keyword evidence="8" id="KW-1185">Reference proteome</keyword>